<dbReference type="InterPro" id="IPR002686">
    <property type="entry name" value="Transposase_17"/>
</dbReference>
<name>A0A0S2KM42_9BACT</name>
<dbReference type="NCBIfam" id="NF033573">
    <property type="entry name" value="transpos_IS200"/>
    <property type="match status" value="1"/>
</dbReference>
<dbReference type="InterPro" id="IPR036515">
    <property type="entry name" value="Transposase_17_sf"/>
</dbReference>
<evidence type="ECO:0000313" key="2">
    <source>
        <dbReference type="EMBL" id="ALO49360.1"/>
    </source>
</evidence>
<dbReference type="EMBL" id="CP013195">
    <property type="protein sequence ID" value="ALO49360.1"/>
    <property type="molecule type" value="Genomic_DNA"/>
</dbReference>
<organism evidence="2 3">
    <name type="scientific">Hoylesella enoeca</name>
    <dbReference type="NCBI Taxonomy" id="76123"/>
    <lineage>
        <taxon>Bacteria</taxon>
        <taxon>Pseudomonadati</taxon>
        <taxon>Bacteroidota</taxon>
        <taxon>Bacteroidia</taxon>
        <taxon>Bacteroidales</taxon>
        <taxon>Prevotellaceae</taxon>
        <taxon>Hoylesella</taxon>
    </lineage>
</organism>
<dbReference type="Pfam" id="PF01797">
    <property type="entry name" value="Y1_Tnp"/>
    <property type="match status" value="1"/>
</dbReference>
<dbReference type="SUPFAM" id="SSF143422">
    <property type="entry name" value="Transposase IS200-like"/>
    <property type="match status" value="1"/>
</dbReference>
<dbReference type="GO" id="GO:0003677">
    <property type="term" value="F:DNA binding"/>
    <property type="evidence" value="ECO:0007669"/>
    <property type="project" value="InterPro"/>
</dbReference>
<keyword evidence="3" id="KW-1185">Reference proteome</keyword>
<proteinExistence type="predicted"/>
<dbReference type="PANTHER" id="PTHR33360">
    <property type="entry name" value="TRANSPOSASE FOR INSERTION SEQUENCE ELEMENT IS200"/>
    <property type="match status" value="1"/>
</dbReference>
<dbReference type="RefSeq" id="WP_025065288.1">
    <property type="nucleotide sequence ID" value="NZ_CP013195.1"/>
</dbReference>
<dbReference type="Proteomes" id="UP000056252">
    <property type="component" value="Chromosome"/>
</dbReference>
<dbReference type="SMART" id="SM01321">
    <property type="entry name" value="Y1_Tnp"/>
    <property type="match status" value="1"/>
</dbReference>
<evidence type="ECO:0000259" key="1">
    <source>
        <dbReference type="SMART" id="SM01321"/>
    </source>
</evidence>
<gene>
    <name evidence="2" type="ORF">AS203_09875</name>
</gene>
<dbReference type="PANTHER" id="PTHR33360:SF2">
    <property type="entry name" value="TRANSPOSASE FOR INSERTION SEQUENCE ELEMENT IS200"/>
    <property type="match status" value="1"/>
</dbReference>
<dbReference type="GO" id="GO:0004803">
    <property type="term" value="F:transposase activity"/>
    <property type="evidence" value="ECO:0007669"/>
    <property type="project" value="InterPro"/>
</dbReference>
<evidence type="ECO:0000313" key="3">
    <source>
        <dbReference type="Proteomes" id="UP000056252"/>
    </source>
</evidence>
<dbReference type="AlphaFoldDB" id="A0A0S2KM42"/>
<dbReference type="Gene3D" id="3.30.70.1290">
    <property type="entry name" value="Transposase IS200-like"/>
    <property type="match status" value="1"/>
</dbReference>
<reference evidence="3" key="1">
    <citation type="submission" date="2015-11" db="EMBL/GenBank/DDBJ databases">
        <authorList>
            <person name="Holder M.E."/>
            <person name="Ajami N.J."/>
            <person name="Petrosino J.F."/>
        </authorList>
    </citation>
    <scope>NUCLEOTIDE SEQUENCE [LARGE SCALE GENOMIC DNA]</scope>
    <source>
        <strain evidence="3">F0113</strain>
    </source>
</reference>
<protein>
    <submittedName>
        <fullName evidence="2">Transposase</fullName>
    </submittedName>
</protein>
<feature type="domain" description="Transposase IS200-like" evidence="1">
    <location>
        <begin position="5"/>
        <end position="120"/>
    </location>
</feature>
<dbReference type="OrthoDB" id="9797997at2"/>
<sequence>MAQTLCRLLIHCVFHKKASAPVIRDEEQHRLNLVIQKTCSTYNCPCLTVNGPGDHLHLLIALSPEVPLSSFIKEIKRLSTRFLKECDMPYYHDFYWQAGYAGFSVSDKFRDAVFRYIANQKEHHRSVAPHHEFEMLLRNAGISADDWFYWL</sequence>
<dbReference type="GO" id="GO:0006313">
    <property type="term" value="P:DNA transposition"/>
    <property type="evidence" value="ECO:0007669"/>
    <property type="project" value="InterPro"/>
</dbReference>
<dbReference type="eggNOG" id="COG1943">
    <property type="taxonomic scope" value="Bacteria"/>
</dbReference>
<accession>A0A0S2KM42</accession>
<dbReference type="KEGG" id="peo:AS203_09875"/>